<evidence type="ECO:0000256" key="2">
    <source>
        <dbReference type="ARBA" id="ARBA00007131"/>
    </source>
</evidence>
<evidence type="ECO:0000313" key="17">
    <source>
        <dbReference type="EMBL" id="CCD22952.1"/>
    </source>
</evidence>
<dbReference type="InterPro" id="IPR005475">
    <property type="entry name" value="Transketolase-like_Pyr-bd"/>
</dbReference>
<dbReference type="NCBIfam" id="TIGR00232">
    <property type="entry name" value="tktlase_bact"/>
    <property type="match status" value="1"/>
</dbReference>
<keyword evidence="5 15" id="KW-0808">Transferase</keyword>
<feature type="binding site" evidence="11">
    <location>
        <position position="386"/>
    </location>
    <ligand>
        <name>substrate</name>
    </ligand>
</feature>
<dbReference type="HOGENOM" id="CLU_009227_0_0_1"/>
<feature type="binding site" evidence="11">
    <location>
        <position position="359"/>
    </location>
    <ligand>
        <name>substrate</name>
    </ligand>
</feature>
<keyword evidence="6 13" id="KW-0479">Metal-binding</keyword>
<dbReference type="SUPFAM" id="SSF52518">
    <property type="entry name" value="Thiamin diphosphate-binding fold (THDP-binding)"/>
    <property type="match status" value="2"/>
</dbReference>
<feature type="binding site" evidence="11">
    <location>
        <position position="469"/>
    </location>
    <ligand>
        <name>substrate</name>
    </ligand>
</feature>
<feature type="binding site" evidence="12">
    <location>
        <position position="187"/>
    </location>
    <ligand>
        <name>thiamine diphosphate</name>
        <dbReference type="ChEBI" id="CHEBI:58937"/>
    </ligand>
</feature>
<dbReference type="GO" id="GO:0005634">
    <property type="term" value="C:nucleus"/>
    <property type="evidence" value="ECO:0007669"/>
    <property type="project" value="TreeGrafter"/>
</dbReference>
<feature type="binding site" evidence="12">
    <location>
        <position position="445"/>
    </location>
    <ligand>
        <name>thiamine diphosphate</name>
        <dbReference type="ChEBI" id="CHEBI:58937"/>
    </ligand>
</feature>
<dbReference type="SMART" id="SM00861">
    <property type="entry name" value="Transket_pyr"/>
    <property type="match status" value="1"/>
</dbReference>
<feature type="binding site" evidence="11">
    <location>
        <position position="528"/>
    </location>
    <ligand>
        <name>substrate</name>
    </ligand>
</feature>
<sequence length="684" mass="75155">MPQYSDIDRLAIRTVRVLSVDQVASANSGHPGAPLGLAPAAHVVWKQLRLNPSNPNWINRDRFVLSNGHACALLYSLLHLTGYDFTLDDLKHFRQLNSKTPGHPEYGLPGIELTTGPLGQGISNAVGLAIAQANFAATYNKPNFTISDSYTFAFLGDGCLQEGVSSEACSLAGHLQLGNLIAIYDDNQISIDGDTAVSFTEDVLKRYEAYGWEVLTVEKGDDDLDSFSEALEKAKANKEKPTLIKVKTIIGYGSLQQGTGAVHGTALKPDDVKQLKKKFGFDPEKSFVVPQEVYDLFKRDITDPGKKLNEEWDRLFEQYQKDYPDLGKELARRLNGDLPPNWDEKLPTYKPTDSALATRKLSQAVLEKINFELPELIGGSADLTPSTLTRWEHAIDFQPPSTGLGDYSGRYIRYGVREHGMGAIMNGIAAFGANYRPFGGTFLNFVSYGAGAVRLAALSGYPVIWVATHDSIGLGEDGPTHQPIETLTHFRALPNIQVWRPADGNEVSAAYKMSIESKHTPSIIALTRQNVPQLEGSSITKACKGGYIIHDVEDPDVILVSTGSEVSLCVETAKKLAESVTNKRKVRVVSLPDFHTFNRQSKEYQLSMLPDGVPILSVEVAATLGWGNYSHAHFGIDRFGVSCKGTGAFKFFDFVPEGLAKRVEKVIEFYEGRKLYSPLNRPPL</sequence>
<proteinExistence type="inferred from homology"/>
<reference evidence="17 18" key="1">
    <citation type="journal article" date="2011" name="Proc. Natl. Acad. Sci. U.S.A.">
        <title>Evolutionary erosion of yeast sex chromosomes by mating-type switching accidents.</title>
        <authorList>
            <person name="Gordon J.L."/>
            <person name="Armisen D."/>
            <person name="Proux-Wera E."/>
            <person name="Oheigeartaigh S.S."/>
            <person name="Byrne K.P."/>
            <person name="Wolfe K.H."/>
        </authorList>
    </citation>
    <scope>NUCLEOTIDE SEQUENCE [LARGE SCALE GENOMIC DNA]</scope>
    <source>
        <strain evidence="18">ATCC 10597 / BCRC 20456 / CBS 421 / NBRC 0211 / NRRL Y-12639</strain>
    </source>
</reference>
<dbReference type="Gene3D" id="3.40.50.970">
    <property type="match status" value="2"/>
</dbReference>
<dbReference type="GO" id="GO:0005829">
    <property type="term" value="C:cytosol"/>
    <property type="evidence" value="ECO:0007669"/>
    <property type="project" value="TreeGrafter"/>
</dbReference>
<feature type="binding site" evidence="12">
    <location>
        <position position="69"/>
    </location>
    <ligand>
        <name>thiamine diphosphate</name>
        <dbReference type="ChEBI" id="CHEBI:58937"/>
    </ligand>
</feature>
<evidence type="ECO:0000313" key="18">
    <source>
        <dbReference type="Proteomes" id="UP000000689"/>
    </source>
</evidence>
<feature type="binding site" evidence="13">
    <location>
        <position position="187"/>
    </location>
    <ligand>
        <name>Mg(2+)</name>
        <dbReference type="ChEBI" id="CHEBI:18420"/>
    </ligand>
</feature>
<dbReference type="Pfam" id="PF02779">
    <property type="entry name" value="Transket_pyr"/>
    <property type="match status" value="1"/>
</dbReference>
<evidence type="ECO:0000256" key="14">
    <source>
        <dbReference type="PIRSR" id="PIRSR605478-5"/>
    </source>
</evidence>
<dbReference type="InterPro" id="IPR055152">
    <property type="entry name" value="Transketolase-like_C_2"/>
</dbReference>
<feature type="binding site" evidence="12">
    <location>
        <position position="158"/>
    </location>
    <ligand>
        <name>thiamine diphosphate</name>
        <dbReference type="ChEBI" id="CHEBI:58937"/>
    </ligand>
</feature>
<feature type="binding site" evidence="13">
    <location>
        <position position="157"/>
    </location>
    <ligand>
        <name>Mg(2+)</name>
        <dbReference type="ChEBI" id="CHEBI:18420"/>
    </ligand>
</feature>
<dbReference type="OrthoDB" id="10267175at2759"/>
<dbReference type="Gene3D" id="3.40.50.920">
    <property type="match status" value="1"/>
</dbReference>
<dbReference type="PROSITE" id="PS00802">
    <property type="entry name" value="TRANSKETOLASE_2"/>
    <property type="match status" value="1"/>
</dbReference>
<evidence type="ECO:0000256" key="15">
    <source>
        <dbReference type="RuleBase" id="RU004996"/>
    </source>
</evidence>
<dbReference type="Pfam" id="PF00456">
    <property type="entry name" value="Transketolase_N"/>
    <property type="match status" value="1"/>
</dbReference>
<organism evidence="17 18">
    <name type="scientific">Naumovozyma dairenensis (strain ATCC 10597 / BCRC 20456 / CBS 421 / NBRC 0211 / NRRL Y-12639)</name>
    <name type="common">Saccharomyces dairenensis</name>
    <dbReference type="NCBI Taxonomy" id="1071378"/>
    <lineage>
        <taxon>Eukaryota</taxon>
        <taxon>Fungi</taxon>
        <taxon>Dikarya</taxon>
        <taxon>Ascomycota</taxon>
        <taxon>Saccharomycotina</taxon>
        <taxon>Saccharomycetes</taxon>
        <taxon>Saccharomycetales</taxon>
        <taxon>Saccharomycetaceae</taxon>
        <taxon>Naumovozyma</taxon>
    </lineage>
</organism>
<comment type="cofactor">
    <cofactor evidence="13">
        <name>Mg(2+)</name>
        <dbReference type="ChEBI" id="CHEBI:18420"/>
    </cofactor>
    <text evidence="13">Binds 1 Mg(2+) ion per subunit. Can also utilize other divalent metal cations, such as Ca(2+), Mn(2+) and Co(2+).</text>
</comment>
<dbReference type="KEGG" id="ndi:NDAI_0A07980"/>
<feature type="binding site" evidence="11">
    <location>
        <position position="477"/>
    </location>
    <ligand>
        <name>substrate</name>
    </ligand>
</feature>
<gene>
    <name evidence="17" type="primary">NDAI0A07980</name>
    <name evidence="17" type="ordered locus">NDAI_0A07980</name>
</gene>
<comment type="function">
    <text evidence="15">Catalyzes the transfer of a two-carbon ketol group from a ketose donor to an aldose acceptor, via a covalent intermediate with the cofactor thiamine pyrophosphate.</text>
</comment>
<feature type="site" description="Important for catalytic activity" evidence="14">
    <location>
        <position position="263"/>
    </location>
</feature>
<dbReference type="RefSeq" id="XP_003668195.1">
    <property type="nucleotide sequence ID" value="XM_003668147.1"/>
</dbReference>
<accession>G0W564</accession>
<dbReference type="OMA" id="VYCLCGD"/>
<dbReference type="EMBL" id="HE580267">
    <property type="protein sequence ID" value="CCD22952.1"/>
    <property type="molecule type" value="Genomic_DNA"/>
</dbReference>
<evidence type="ECO:0000256" key="4">
    <source>
        <dbReference type="ARBA" id="ARBA00013152"/>
    </source>
</evidence>
<evidence type="ECO:0000256" key="6">
    <source>
        <dbReference type="ARBA" id="ARBA00022723"/>
    </source>
</evidence>
<comment type="cofactor">
    <cofactor evidence="12">
        <name>thiamine diphosphate</name>
        <dbReference type="ChEBI" id="CHEBI:58937"/>
    </cofactor>
    <text evidence="12">Binds 1 thiamine pyrophosphate per subunit. During the reaction, the substrate forms a covalent intermediate with the cofactor.</text>
</comment>
<feature type="binding site" evidence="11">
    <location>
        <position position="481"/>
    </location>
    <ligand>
        <name>substrate</name>
    </ligand>
</feature>
<evidence type="ECO:0000256" key="11">
    <source>
        <dbReference type="PIRSR" id="PIRSR605478-2"/>
    </source>
</evidence>
<feature type="domain" description="Transketolase-like pyrimidine-binding" evidence="16">
    <location>
        <begin position="356"/>
        <end position="533"/>
    </location>
</feature>
<feature type="active site" description="Proton donor" evidence="10">
    <location>
        <position position="418"/>
    </location>
</feature>
<feature type="binding site" evidence="12">
    <location>
        <position position="263"/>
    </location>
    <ligand>
        <name>thiamine diphosphate</name>
        <dbReference type="ChEBI" id="CHEBI:58937"/>
    </ligand>
</feature>
<keyword evidence="15" id="KW-0106">Calcium</keyword>
<feature type="binding site" evidence="13">
    <location>
        <position position="189"/>
    </location>
    <ligand>
        <name>Mg(2+)</name>
        <dbReference type="ChEBI" id="CHEBI:18420"/>
    </ligand>
</feature>
<dbReference type="PANTHER" id="PTHR43522">
    <property type="entry name" value="TRANSKETOLASE"/>
    <property type="match status" value="1"/>
</dbReference>
<feature type="site" description="Important for catalytic activity" evidence="14">
    <location>
        <position position="30"/>
    </location>
</feature>
<dbReference type="CDD" id="cd02012">
    <property type="entry name" value="TPP_TK"/>
    <property type="match status" value="1"/>
</dbReference>
<dbReference type="InterPro" id="IPR033247">
    <property type="entry name" value="Transketolase_fam"/>
</dbReference>
<protein>
    <recommendedName>
        <fullName evidence="4 15">Transketolase</fullName>
        <ecNumber evidence="4 15">2.2.1.1</ecNumber>
    </recommendedName>
</protein>
<comment type="cofactor">
    <cofactor evidence="1">
        <name>Co(2+)</name>
        <dbReference type="ChEBI" id="CHEBI:48828"/>
    </cofactor>
</comment>
<comment type="similarity">
    <text evidence="2 15">Belongs to the transketolase family.</text>
</comment>
<keyword evidence="7 13" id="KW-0460">Magnesium</keyword>
<dbReference type="PROSITE" id="PS00801">
    <property type="entry name" value="TRANSKETOLASE_1"/>
    <property type="match status" value="1"/>
</dbReference>
<evidence type="ECO:0000256" key="7">
    <source>
        <dbReference type="ARBA" id="ARBA00022842"/>
    </source>
</evidence>
<dbReference type="GO" id="GO:0046872">
    <property type="term" value="F:metal ion binding"/>
    <property type="evidence" value="ECO:0007669"/>
    <property type="project" value="UniProtKB-KW"/>
</dbReference>
<dbReference type="InterPro" id="IPR009014">
    <property type="entry name" value="Transketo_C/PFOR_II"/>
</dbReference>
<name>G0W564_NAUDC</name>
<dbReference type="FunFam" id="3.40.50.970:FF:000003">
    <property type="entry name" value="Transketolase"/>
    <property type="match status" value="1"/>
</dbReference>
<dbReference type="GO" id="GO:0006098">
    <property type="term" value="P:pentose-phosphate shunt"/>
    <property type="evidence" value="ECO:0007669"/>
    <property type="project" value="EnsemblFungi"/>
</dbReference>
<evidence type="ECO:0000256" key="3">
    <source>
        <dbReference type="ARBA" id="ARBA00011738"/>
    </source>
</evidence>
<dbReference type="Proteomes" id="UP000000689">
    <property type="component" value="Chromosome 1"/>
</dbReference>
<evidence type="ECO:0000256" key="8">
    <source>
        <dbReference type="ARBA" id="ARBA00023052"/>
    </source>
</evidence>
<comment type="cofactor">
    <cofactor evidence="15">
        <name>Mg(2+)</name>
        <dbReference type="ChEBI" id="CHEBI:18420"/>
    </cofactor>
    <cofactor evidence="15">
        <name>Ca(2+)</name>
        <dbReference type="ChEBI" id="CHEBI:29108"/>
    </cofactor>
    <cofactor evidence="15">
        <name>Mn(2+)</name>
        <dbReference type="ChEBI" id="CHEBI:29035"/>
    </cofactor>
    <cofactor evidence="15">
        <name>Co(2+)</name>
        <dbReference type="ChEBI" id="CHEBI:48828"/>
    </cofactor>
    <text evidence="15">Binds 1 Mg(2+) ion per subunit. Can also utilize other divalent metal cations, such as Ca(2+), Mn(2+) and Co(2+).</text>
</comment>
<evidence type="ECO:0000259" key="16">
    <source>
        <dbReference type="SMART" id="SM00861"/>
    </source>
</evidence>
<dbReference type="PANTHER" id="PTHR43522:SF2">
    <property type="entry name" value="TRANSKETOLASE 1-RELATED"/>
    <property type="match status" value="1"/>
</dbReference>
<keyword evidence="18" id="KW-1185">Reference proteome</keyword>
<evidence type="ECO:0000256" key="12">
    <source>
        <dbReference type="PIRSR" id="PIRSR605478-3"/>
    </source>
</evidence>
<dbReference type="GO" id="GO:0004802">
    <property type="term" value="F:transketolase activity"/>
    <property type="evidence" value="ECO:0007669"/>
    <property type="project" value="UniProtKB-EC"/>
</dbReference>
<dbReference type="InterPro" id="IPR005478">
    <property type="entry name" value="Transketolase_bac-like"/>
</dbReference>
<dbReference type="EC" id="2.2.1.1" evidence="4 15"/>
<dbReference type="GeneID" id="11493614"/>
<feature type="binding site" evidence="11">
    <location>
        <position position="263"/>
    </location>
    <ligand>
        <name>substrate</name>
    </ligand>
</feature>
<dbReference type="FunFam" id="3.40.50.970:FF:000004">
    <property type="entry name" value="Transketolase"/>
    <property type="match status" value="1"/>
</dbReference>
<keyword evidence="8 12" id="KW-0786">Thiamine pyrophosphate</keyword>
<evidence type="ECO:0000256" key="5">
    <source>
        <dbReference type="ARBA" id="ARBA00022679"/>
    </source>
</evidence>
<dbReference type="InterPro" id="IPR049557">
    <property type="entry name" value="Transketolase_CS"/>
</dbReference>
<evidence type="ECO:0000256" key="1">
    <source>
        <dbReference type="ARBA" id="ARBA00001941"/>
    </source>
</evidence>
<evidence type="ECO:0000256" key="13">
    <source>
        <dbReference type="PIRSR" id="PIRSR605478-4"/>
    </source>
</evidence>
<evidence type="ECO:0000256" key="9">
    <source>
        <dbReference type="ARBA" id="ARBA00049473"/>
    </source>
</evidence>
<dbReference type="eggNOG" id="KOG0523">
    <property type="taxonomic scope" value="Eukaryota"/>
</dbReference>
<dbReference type="InterPro" id="IPR029061">
    <property type="entry name" value="THDP-binding"/>
</dbReference>
<evidence type="ECO:0000256" key="10">
    <source>
        <dbReference type="PIRSR" id="PIRSR605478-1"/>
    </source>
</evidence>
<comment type="catalytic activity">
    <reaction evidence="9 15">
        <text>D-sedoheptulose 7-phosphate + D-glyceraldehyde 3-phosphate = aldehydo-D-ribose 5-phosphate + D-xylulose 5-phosphate</text>
        <dbReference type="Rhea" id="RHEA:10508"/>
        <dbReference type="ChEBI" id="CHEBI:57483"/>
        <dbReference type="ChEBI" id="CHEBI:57737"/>
        <dbReference type="ChEBI" id="CHEBI:58273"/>
        <dbReference type="ChEBI" id="CHEBI:59776"/>
        <dbReference type="EC" id="2.2.1.1"/>
    </reaction>
</comment>
<dbReference type="CDD" id="cd07033">
    <property type="entry name" value="TPP_PYR_DXS_TK_like"/>
    <property type="match status" value="1"/>
</dbReference>
<comment type="subunit">
    <text evidence="3 15">Homodimer.</text>
</comment>
<dbReference type="InterPro" id="IPR005474">
    <property type="entry name" value="Transketolase_N"/>
</dbReference>
<feature type="binding site" evidence="11">
    <location>
        <position position="30"/>
    </location>
    <ligand>
        <name>substrate</name>
    </ligand>
</feature>
<dbReference type="STRING" id="1071378.G0W564"/>
<dbReference type="SUPFAM" id="SSF52922">
    <property type="entry name" value="TK C-terminal domain-like"/>
    <property type="match status" value="1"/>
</dbReference>
<feature type="binding site" evidence="12">
    <location>
        <begin position="116"/>
        <end position="118"/>
    </location>
    <ligand>
        <name>thiamine diphosphate</name>
        <dbReference type="ChEBI" id="CHEBI:58937"/>
    </ligand>
</feature>
<dbReference type="InterPro" id="IPR020826">
    <property type="entry name" value="Transketolase_BS"/>
</dbReference>
<dbReference type="Pfam" id="PF22613">
    <property type="entry name" value="Transketolase_C_1"/>
    <property type="match status" value="1"/>
</dbReference>
<dbReference type="AlphaFoldDB" id="G0W564"/>